<keyword evidence="2" id="KW-1185">Reference proteome</keyword>
<dbReference type="AlphaFoldDB" id="A0A8J4QYM7"/>
<comment type="caution">
    <text evidence="1">The sequence shown here is derived from an EMBL/GenBank/DDBJ whole genome shotgun (WGS) entry which is preliminary data.</text>
</comment>
<name>A0A8J4QYM7_9ROSI</name>
<proteinExistence type="predicted"/>
<organism evidence="1 2">
    <name type="scientific">Castanea mollissima</name>
    <name type="common">Chinese chestnut</name>
    <dbReference type="NCBI Taxonomy" id="60419"/>
    <lineage>
        <taxon>Eukaryota</taxon>
        <taxon>Viridiplantae</taxon>
        <taxon>Streptophyta</taxon>
        <taxon>Embryophyta</taxon>
        <taxon>Tracheophyta</taxon>
        <taxon>Spermatophyta</taxon>
        <taxon>Magnoliopsida</taxon>
        <taxon>eudicotyledons</taxon>
        <taxon>Gunneridae</taxon>
        <taxon>Pentapetalae</taxon>
        <taxon>rosids</taxon>
        <taxon>fabids</taxon>
        <taxon>Fagales</taxon>
        <taxon>Fagaceae</taxon>
        <taxon>Castanea</taxon>
    </lineage>
</organism>
<reference evidence="1" key="1">
    <citation type="submission" date="2020-03" db="EMBL/GenBank/DDBJ databases">
        <title>Castanea mollissima Vanexum genome sequencing.</title>
        <authorList>
            <person name="Staton M."/>
        </authorList>
    </citation>
    <scope>NUCLEOTIDE SEQUENCE</scope>
    <source>
        <tissue evidence="1">Leaf</tissue>
    </source>
</reference>
<sequence>MPPTRLAFREDHEDLSVKVKSRLKVSVRSLLKLWSCGEIAMTWDFCVRAVISEHAQQNGGGNFSSKFGTWENFLSAA</sequence>
<dbReference type="EMBL" id="JRKL02003391">
    <property type="protein sequence ID" value="KAF3955414.1"/>
    <property type="molecule type" value="Genomic_DNA"/>
</dbReference>
<protein>
    <submittedName>
        <fullName evidence="1">Uncharacterized protein</fullName>
    </submittedName>
</protein>
<evidence type="ECO:0000313" key="2">
    <source>
        <dbReference type="Proteomes" id="UP000737018"/>
    </source>
</evidence>
<dbReference type="Proteomes" id="UP000737018">
    <property type="component" value="Unassembled WGS sequence"/>
</dbReference>
<evidence type="ECO:0000313" key="1">
    <source>
        <dbReference type="EMBL" id="KAF3955414.1"/>
    </source>
</evidence>
<accession>A0A8J4QYM7</accession>
<dbReference type="OrthoDB" id="1896842at2759"/>
<gene>
    <name evidence="1" type="ORF">CMV_019367</name>
</gene>